<gene>
    <name evidence="11" type="ORF">HERILL_LOCUS12213</name>
</gene>
<feature type="binding site" description="axial binding residue" evidence="8">
    <location>
        <position position="440"/>
    </location>
    <ligand>
        <name>heme</name>
        <dbReference type="ChEBI" id="CHEBI:30413"/>
    </ligand>
    <ligandPart>
        <name>Fe</name>
        <dbReference type="ChEBI" id="CHEBI:18248"/>
    </ligandPart>
</feature>
<dbReference type="OMA" id="FFGSRWN"/>
<dbReference type="EMBL" id="LR899013">
    <property type="protein sequence ID" value="CAD7089680.1"/>
    <property type="molecule type" value="Genomic_DNA"/>
</dbReference>
<keyword evidence="12" id="KW-1185">Reference proteome</keyword>
<dbReference type="PRINTS" id="PR00385">
    <property type="entry name" value="P450"/>
</dbReference>
<evidence type="ECO:0000256" key="5">
    <source>
        <dbReference type="ARBA" id="ARBA00023002"/>
    </source>
</evidence>
<dbReference type="PROSITE" id="PS00086">
    <property type="entry name" value="CYTOCHROME_P450"/>
    <property type="match status" value="1"/>
</dbReference>
<name>A0A7R8UYU8_HERIL</name>
<evidence type="ECO:0000256" key="10">
    <source>
        <dbReference type="SAM" id="Phobius"/>
    </source>
</evidence>
<organism evidence="11 12">
    <name type="scientific">Hermetia illucens</name>
    <name type="common">Black soldier fly</name>
    <dbReference type="NCBI Taxonomy" id="343691"/>
    <lineage>
        <taxon>Eukaryota</taxon>
        <taxon>Metazoa</taxon>
        <taxon>Ecdysozoa</taxon>
        <taxon>Arthropoda</taxon>
        <taxon>Hexapoda</taxon>
        <taxon>Insecta</taxon>
        <taxon>Pterygota</taxon>
        <taxon>Neoptera</taxon>
        <taxon>Endopterygota</taxon>
        <taxon>Diptera</taxon>
        <taxon>Brachycera</taxon>
        <taxon>Stratiomyomorpha</taxon>
        <taxon>Stratiomyidae</taxon>
        <taxon>Hermetiinae</taxon>
        <taxon>Hermetia</taxon>
    </lineage>
</organism>
<dbReference type="PANTHER" id="PTHR24291">
    <property type="entry name" value="CYTOCHROME P450 FAMILY 4"/>
    <property type="match status" value="1"/>
</dbReference>
<dbReference type="OrthoDB" id="1470350at2759"/>
<evidence type="ECO:0000256" key="6">
    <source>
        <dbReference type="ARBA" id="ARBA00023004"/>
    </source>
</evidence>
<reference evidence="11 12" key="1">
    <citation type="submission" date="2020-11" db="EMBL/GenBank/DDBJ databases">
        <authorList>
            <person name="Wallbank WR R."/>
            <person name="Pardo Diaz C."/>
            <person name="Kozak K."/>
            <person name="Martin S."/>
            <person name="Jiggins C."/>
            <person name="Moest M."/>
            <person name="Warren A I."/>
            <person name="Generalovic N T."/>
            <person name="Byers J.R.P. K."/>
            <person name="Montejo-Kovacevich G."/>
            <person name="Yen C E."/>
        </authorList>
    </citation>
    <scope>NUCLEOTIDE SEQUENCE [LARGE SCALE GENOMIC DNA]</scope>
</reference>
<dbReference type="FunCoup" id="A0A7R8UYU8">
    <property type="interactions" value="3"/>
</dbReference>
<dbReference type="GO" id="GO:0005506">
    <property type="term" value="F:iron ion binding"/>
    <property type="evidence" value="ECO:0007669"/>
    <property type="project" value="InterPro"/>
</dbReference>
<dbReference type="InterPro" id="IPR036396">
    <property type="entry name" value="Cyt_P450_sf"/>
</dbReference>
<evidence type="ECO:0000313" key="12">
    <source>
        <dbReference type="Proteomes" id="UP000594454"/>
    </source>
</evidence>
<dbReference type="GO" id="GO:0020037">
    <property type="term" value="F:heme binding"/>
    <property type="evidence" value="ECO:0007669"/>
    <property type="project" value="InterPro"/>
</dbReference>
<dbReference type="Pfam" id="PF00067">
    <property type="entry name" value="p450"/>
    <property type="match status" value="1"/>
</dbReference>
<evidence type="ECO:0000256" key="8">
    <source>
        <dbReference type="PIRSR" id="PIRSR602401-1"/>
    </source>
</evidence>
<keyword evidence="3 8" id="KW-0349">Heme</keyword>
<keyword evidence="10" id="KW-0472">Membrane</keyword>
<keyword evidence="4 8" id="KW-0479">Metal-binding</keyword>
<evidence type="ECO:0000256" key="9">
    <source>
        <dbReference type="RuleBase" id="RU000461"/>
    </source>
</evidence>
<dbReference type="InterPro" id="IPR050196">
    <property type="entry name" value="Cytochrome_P450_Monoox"/>
</dbReference>
<dbReference type="Proteomes" id="UP000594454">
    <property type="component" value="Chromosome 5"/>
</dbReference>
<evidence type="ECO:0008006" key="13">
    <source>
        <dbReference type="Google" id="ProtNLM"/>
    </source>
</evidence>
<keyword evidence="7 9" id="KW-0503">Monooxygenase</keyword>
<comment type="similarity">
    <text evidence="2 9">Belongs to the cytochrome P450 family.</text>
</comment>
<dbReference type="CDD" id="cd20628">
    <property type="entry name" value="CYP4"/>
    <property type="match status" value="1"/>
</dbReference>
<dbReference type="AlphaFoldDB" id="A0A7R8UYU8"/>
<keyword evidence="10" id="KW-0812">Transmembrane</keyword>
<dbReference type="InterPro" id="IPR017972">
    <property type="entry name" value="Cyt_P450_CS"/>
</dbReference>
<evidence type="ECO:0000256" key="4">
    <source>
        <dbReference type="ARBA" id="ARBA00022723"/>
    </source>
</evidence>
<evidence type="ECO:0000256" key="3">
    <source>
        <dbReference type="ARBA" id="ARBA00022617"/>
    </source>
</evidence>
<evidence type="ECO:0000256" key="7">
    <source>
        <dbReference type="ARBA" id="ARBA00023033"/>
    </source>
</evidence>
<dbReference type="GO" id="GO:0016705">
    <property type="term" value="F:oxidoreductase activity, acting on paired donors, with incorporation or reduction of molecular oxygen"/>
    <property type="evidence" value="ECO:0007669"/>
    <property type="project" value="InterPro"/>
</dbReference>
<dbReference type="PANTHER" id="PTHR24291:SF203">
    <property type="entry name" value="CYTOCHROME P450 4D1-RELATED"/>
    <property type="match status" value="1"/>
</dbReference>
<accession>A0A7R8UYU8</accession>
<dbReference type="SUPFAM" id="SSF48264">
    <property type="entry name" value="Cytochrome P450"/>
    <property type="match status" value="1"/>
</dbReference>
<comment type="cofactor">
    <cofactor evidence="1 8">
        <name>heme</name>
        <dbReference type="ChEBI" id="CHEBI:30413"/>
    </cofactor>
</comment>
<keyword evidence="10" id="KW-1133">Transmembrane helix</keyword>
<proteinExistence type="inferred from homology"/>
<keyword evidence="5 9" id="KW-0560">Oxidoreductase</keyword>
<dbReference type="InterPro" id="IPR002401">
    <property type="entry name" value="Cyt_P450_E_grp-I"/>
</dbReference>
<dbReference type="PRINTS" id="PR00463">
    <property type="entry name" value="EP450I"/>
</dbReference>
<protein>
    <recommendedName>
        <fullName evidence="13">Cytochrome P450</fullName>
    </recommendedName>
</protein>
<dbReference type="GO" id="GO:0004497">
    <property type="term" value="F:monooxygenase activity"/>
    <property type="evidence" value="ECO:0007669"/>
    <property type="project" value="UniProtKB-KW"/>
</dbReference>
<evidence type="ECO:0000313" key="11">
    <source>
        <dbReference type="EMBL" id="CAD7089680.1"/>
    </source>
</evidence>
<dbReference type="InParanoid" id="A0A7R8UYU8"/>
<evidence type="ECO:0000256" key="1">
    <source>
        <dbReference type="ARBA" id="ARBA00001971"/>
    </source>
</evidence>
<keyword evidence="6 8" id="KW-0408">Iron</keyword>
<sequence>MWFWVFVLYVIVVLIVLNSKNVVSLINFKRRIDFSKTIPGPEFRELLKNAKKEKILPWLNNVRKRYGPLFRIWFGKDLFVFVTDPEDVRAILSNNQLLYKSRNYQMLEPWLGKGLLTNGGEEWHKRRKLLTPAFHFKILSEFKQPMEKNCQILISKLKEKCDGETVFDIYPFITLFALDVICETAMGIKKHAQDNSESEYVKAVQAMCRIAHRQSFSTWQRISVLFNLSPAGRERGRALKILHGETNRVIALRRQMLENEKINNFADTERANIGIKHRFAFLDMLLIAQKEGAPLTDKHIREEVDTFMFEGHDTTSSALSFAIHLLSTHPEVQQKAYEEAVACEGRENEPMKYMEAVIKETLRIYPAVPFFSRILHEDLQFRDMTIPVGTAVSVLAYMVHRNSQEFPDPEKFNPDRFLDTDGKELHPFSFVAFSAGPRNCIGQKFAMLELKCTLSNLLRSFELLPAENFTVVPLAELVMKSGSGVQIKLRKRSS</sequence>
<feature type="transmembrane region" description="Helical" evidence="10">
    <location>
        <begin position="6"/>
        <end position="28"/>
    </location>
</feature>
<dbReference type="InterPro" id="IPR001128">
    <property type="entry name" value="Cyt_P450"/>
</dbReference>
<dbReference type="Gene3D" id="1.10.630.10">
    <property type="entry name" value="Cytochrome P450"/>
    <property type="match status" value="1"/>
</dbReference>
<evidence type="ECO:0000256" key="2">
    <source>
        <dbReference type="ARBA" id="ARBA00010617"/>
    </source>
</evidence>